<name>A0ABD1RDN6_9LAMI</name>
<gene>
    <name evidence="1" type="ORF">Adt_31271</name>
</gene>
<dbReference type="AlphaFoldDB" id="A0ABD1RDN6"/>
<proteinExistence type="predicted"/>
<reference evidence="2" key="1">
    <citation type="submission" date="2024-07" db="EMBL/GenBank/DDBJ databases">
        <title>Two chromosome-level genome assemblies of Korean endemic species Abeliophyllum distichum and Forsythia ovata (Oleaceae).</title>
        <authorList>
            <person name="Jang H."/>
        </authorList>
    </citation>
    <scope>NUCLEOTIDE SEQUENCE [LARGE SCALE GENOMIC DNA]</scope>
</reference>
<evidence type="ECO:0000313" key="1">
    <source>
        <dbReference type="EMBL" id="KAL2486515.1"/>
    </source>
</evidence>
<protein>
    <submittedName>
        <fullName evidence="1">Uncharacterized protein</fullName>
    </submittedName>
</protein>
<accession>A0ABD1RDN6</accession>
<keyword evidence="2" id="KW-1185">Reference proteome</keyword>
<organism evidence="1 2">
    <name type="scientific">Abeliophyllum distichum</name>
    <dbReference type="NCBI Taxonomy" id="126358"/>
    <lineage>
        <taxon>Eukaryota</taxon>
        <taxon>Viridiplantae</taxon>
        <taxon>Streptophyta</taxon>
        <taxon>Embryophyta</taxon>
        <taxon>Tracheophyta</taxon>
        <taxon>Spermatophyta</taxon>
        <taxon>Magnoliopsida</taxon>
        <taxon>eudicotyledons</taxon>
        <taxon>Gunneridae</taxon>
        <taxon>Pentapetalae</taxon>
        <taxon>asterids</taxon>
        <taxon>lamiids</taxon>
        <taxon>Lamiales</taxon>
        <taxon>Oleaceae</taxon>
        <taxon>Forsythieae</taxon>
        <taxon>Abeliophyllum</taxon>
    </lineage>
</organism>
<sequence>MQFNNSRNPRNFGALDPSQLYLSIQFTQIQVAQTEIGRSVNDMQNTLVEVQHTKHNMQQELLQVSMLVRGWQHDSIDIRSNQRTINYAYDDVNKRVIHLEIRIETIDGAVSRIAEAVDSLLPFTSVAPSDQP</sequence>
<dbReference type="EMBL" id="JBFOLK010000009">
    <property type="protein sequence ID" value="KAL2486515.1"/>
    <property type="molecule type" value="Genomic_DNA"/>
</dbReference>
<dbReference type="Proteomes" id="UP001604336">
    <property type="component" value="Unassembled WGS sequence"/>
</dbReference>
<evidence type="ECO:0000313" key="2">
    <source>
        <dbReference type="Proteomes" id="UP001604336"/>
    </source>
</evidence>
<comment type="caution">
    <text evidence="1">The sequence shown here is derived from an EMBL/GenBank/DDBJ whole genome shotgun (WGS) entry which is preliminary data.</text>
</comment>